<reference evidence="1 2" key="1">
    <citation type="submission" date="2024-09" db="EMBL/GenBank/DDBJ databases">
        <authorList>
            <person name="Zhang Y."/>
        </authorList>
    </citation>
    <scope>NUCLEOTIDE SEQUENCE [LARGE SCALE GENOMIC DNA]</scope>
    <source>
        <strain evidence="1 2">ZJ318</strain>
    </source>
</reference>
<keyword evidence="2" id="KW-1185">Reference proteome</keyword>
<evidence type="ECO:0008006" key="3">
    <source>
        <dbReference type="Google" id="ProtNLM"/>
    </source>
</evidence>
<dbReference type="EMBL" id="JBHFGU010000002">
    <property type="protein sequence ID" value="MFB2619887.1"/>
    <property type="molecule type" value="Genomic_DNA"/>
</dbReference>
<accession>A0ABV4VI01</accession>
<proteinExistence type="predicted"/>
<name>A0ABV4VI01_9GAMM</name>
<protein>
    <recommendedName>
        <fullName evidence="3">Virion structural protein</fullName>
    </recommendedName>
</protein>
<dbReference type="Proteomes" id="UP001576708">
    <property type="component" value="Unassembled WGS sequence"/>
</dbReference>
<organism evidence="1 2">
    <name type="scientific">Shewanella mangrovisoli</name>
    <dbReference type="NCBI Taxonomy" id="2864211"/>
    <lineage>
        <taxon>Bacteria</taxon>
        <taxon>Pseudomonadati</taxon>
        <taxon>Pseudomonadota</taxon>
        <taxon>Gammaproteobacteria</taxon>
        <taxon>Alteromonadales</taxon>
        <taxon>Shewanellaceae</taxon>
        <taxon>Shewanella</taxon>
    </lineage>
</organism>
<evidence type="ECO:0000313" key="1">
    <source>
        <dbReference type="EMBL" id="MFB2619887.1"/>
    </source>
</evidence>
<evidence type="ECO:0000313" key="2">
    <source>
        <dbReference type="Proteomes" id="UP001576708"/>
    </source>
</evidence>
<comment type="caution">
    <text evidence="1">The sequence shown here is derived from an EMBL/GenBank/DDBJ whole genome shotgun (WGS) entry which is preliminary data.</text>
</comment>
<gene>
    <name evidence="1" type="ORF">ACE02W_08750</name>
</gene>
<sequence>MGLPVRYYHSTDAGAPITQITKPSDYITILKACLVDGYGTKAGAGWTLEFEDTTAKKAVFRNSVADGGSGGAVQVQPHGTDASGNYVRFTAAGAITAIDTFVNRIPYRAYYTNSSATYSNGWMVVATSRGFWVIVNPGTGASGDTNSANQGTYVISQPTFFVGDIQSAIPNDLGVFTIVCSTASQGVDYLLNSSTVLLNSGDIATGAYLYATDGSASGSAYSHFDKGPNTTASTGNNTDPTVDGVPIDIQPVTLFGGSNTSIALPRFRGIVPGLFFTNYYGFRGFSTPIIRTFDGVDYRLITGYRVAHLFVQMSGEWYES</sequence>
<dbReference type="RefSeq" id="WP_342201379.1">
    <property type="nucleotide sequence ID" value="NZ_JBCATE010000002.1"/>
</dbReference>